<dbReference type="PANTHER" id="PTHR13504">
    <property type="entry name" value="FIDO DOMAIN-CONTAINING PROTEIN DDB_G0283145"/>
    <property type="match status" value="1"/>
</dbReference>
<gene>
    <name evidence="4" type="ORF">C1853_04995</name>
</gene>
<proteinExistence type="predicted"/>
<dbReference type="InterPro" id="IPR003812">
    <property type="entry name" value="Fido"/>
</dbReference>
<keyword evidence="2" id="KW-0067">ATP-binding</keyword>
<feature type="domain" description="Fido" evidence="3">
    <location>
        <begin position="157"/>
        <end position="306"/>
    </location>
</feature>
<protein>
    <submittedName>
        <fullName evidence="4">Fic family protein</fullName>
    </submittedName>
</protein>
<dbReference type="PROSITE" id="PS51459">
    <property type="entry name" value="FIDO"/>
    <property type="match status" value="1"/>
</dbReference>
<dbReference type="InterPro" id="IPR036597">
    <property type="entry name" value="Fido-like_dom_sf"/>
</dbReference>
<dbReference type="SUPFAM" id="SSF140931">
    <property type="entry name" value="Fic-like"/>
    <property type="match status" value="1"/>
</dbReference>
<evidence type="ECO:0000256" key="2">
    <source>
        <dbReference type="PIRSR" id="PIRSR640198-2"/>
    </source>
</evidence>
<feature type="binding site" evidence="2">
    <location>
        <begin position="247"/>
        <end position="254"/>
    </location>
    <ligand>
        <name>ATP</name>
        <dbReference type="ChEBI" id="CHEBI:30616"/>
    </ligand>
</feature>
<organism evidence="4 5">
    <name type="scientific">Eggerthella lenta</name>
    <name type="common">Eubacterium lentum</name>
    <dbReference type="NCBI Taxonomy" id="84112"/>
    <lineage>
        <taxon>Bacteria</taxon>
        <taxon>Bacillati</taxon>
        <taxon>Actinomycetota</taxon>
        <taxon>Coriobacteriia</taxon>
        <taxon>Eggerthellales</taxon>
        <taxon>Eggerthellaceae</taxon>
        <taxon>Eggerthella</taxon>
    </lineage>
</organism>
<accession>A0ABD7GKB4</accession>
<dbReference type="Gene3D" id="1.10.3290.10">
    <property type="entry name" value="Fido-like domain"/>
    <property type="match status" value="1"/>
</dbReference>
<evidence type="ECO:0000313" key="5">
    <source>
        <dbReference type="Proteomes" id="UP000253915"/>
    </source>
</evidence>
<evidence type="ECO:0000259" key="3">
    <source>
        <dbReference type="PROSITE" id="PS51459"/>
    </source>
</evidence>
<feature type="active site" evidence="1">
    <location>
        <position position="243"/>
    </location>
</feature>
<feature type="binding site" evidence="2">
    <location>
        <begin position="284"/>
        <end position="285"/>
    </location>
    <ligand>
        <name>ATP</name>
        <dbReference type="ChEBI" id="CHEBI:30616"/>
    </ligand>
</feature>
<reference evidence="4 5" key="1">
    <citation type="journal article" date="2018" name="Elife">
        <title>Discovery and characterization of a prevalent human gut bacterial enzyme sufficient for the inactivation of a family of plant toxins.</title>
        <authorList>
            <person name="Koppel N."/>
            <person name="Bisanz J.E."/>
            <person name="Pandelia M.E."/>
            <person name="Turnbaugh P.J."/>
            <person name="Balskus E.P."/>
        </authorList>
    </citation>
    <scope>NUCLEOTIDE SEQUENCE [LARGE SCALE GENOMIC DNA]</scope>
    <source>
        <strain evidence="4 5">16A</strain>
    </source>
</reference>
<dbReference type="Pfam" id="PF02661">
    <property type="entry name" value="Fic"/>
    <property type="match status" value="1"/>
</dbReference>
<comment type="caution">
    <text evidence="4">The sequence shown here is derived from an EMBL/GenBank/DDBJ whole genome shotgun (WGS) entry which is preliminary data.</text>
</comment>
<dbReference type="AlphaFoldDB" id="A0ABD7GKB4"/>
<keyword evidence="2" id="KW-0547">Nucleotide-binding</keyword>
<evidence type="ECO:0000256" key="1">
    <source>
        <dbReference type="PIRSR" id="PIRSR640198-1"/>
    </source>
</evidence>
<sequence length="423" mass="46953">MIRDGGGCTLSYKRLDRLFHENTSSNRKSENEHEAQTRLTAPSSFRTGIDVGADELFLAVPRELSIATEKILRTERKVSQLWRDLPGIACGAYVRNLIVDEVVCTNKMEGVQSTRKQIEEALEGIEGGDGEDRRTKQFIEFANLYLGLASGDVALPETPADIRALYDAVVAGTLKAGDAPDGQLFRKFGVDIKAPTDRVVHRGVEPEDAIVSYLDKMIDLVSSEDMPEVYSALLSHYLFEYIHPFYDGNGRTGRFLLALYLSNPLSLPTTLSLCRVIAEHKGAYYKAFSVTEDPLNHGEATFFVLQMMDLVRIAQEELVAELGTRRDALSTAEGRLEEIRLRGALSDRACGVLYQMVQVALFGSSPEVTLRDIAAYLEVTPQSARKYALELERANFVEAVSLRPLKFKLSDDGKEAFGIEDLA</sequence>
<name>A0ABD7GKB4_EGGLN</name>
<dbReference type="InterPro" id="IPR040198">
    <property type="entry name" value="Fido_containing"/>
</dbReference>
<dbReference type="EMBL" id="PPUQ01000005">
    <property type="protein sequence ID" value="RDC39627.1"/>
    <property type="molecule type" value="Genomic_DNA"/>
</dbReference>
<dbReference type="Proteomes" id="UP000253915">
    <property type="component" value="Unassembled WGS sequence"/>
</dbReference>
<dbReference type="PANTHER" id="PTHR13504:SF40">
    <property type="entry name" value="FIDO DOMAIN-CONTAINING PROTEIN"/>
    <property type="match status" value="1"/>
</dbReference>
<evidence type="ECO:0000313" key="4">
    <source>
        <dbReference type="EMBL" id="RDC39627.1"/>
    </source>
</evidence>